<feature type="transmembrane region" description="Helical" evidence="5">
    <location>
        <begin position="72"/>
        <end position="92"/>
    </location>
</feature>
<dbReference type="PANTHER" id="PTHR43701:SF2">
    <property type="entry name" value="MEMBRANE TRANSPORTER PROTEIN YJNA-RELATED"/>
    <property type="match status" value="1"/>
</dbReference>
<protein>
    <recommendedName>
        <fullName evidence="5">Probable membrane transporter protein</fullName>
    </recommendedName>
</protein>
<feature type="transmembrane region" description="Helical" evidence="5">
    <location>
        <begin position="252"/>
        <end position="270"/>
    </location>
</feature>
<feature type="transmembrane region" description="Helical" evidence="5">
    <location>
        <begin position="189"/>
        <end position="213"/>
    </location>
</feature>
<feature type="transmembrane region" description="Helical" evidence="5">
    <location>
        <begin position="155"/>
        <end position="177"/>
    </location>
</feature>
<organism evidence="7 8">
    <name type="scientific">Eiseniibacteriota bacterium</name>
    <dbReference type="NCBI Taxonomy" id="2212470"/>
    <lineage>
        <taxon>Bacteria</taxon>
        <taxon>Candidatus Eiseniibacteriota</taxon>
    </lineage>
</organism>
<dbReference type="Pfam" id="PF01925">
    <property type="entry name" value="TauE"/>
    <property type="match status" value="1"/>
</dbReference>
<accession>A0A956NBT9</accession>
<dbReference type="PANTHER" id="PTHR43701">
    <property type="entry name" value="MEMBRANE TRANSPORTER PROTEIN MJ0441-RELATED"/>
    <property type="match status" value="1"/>
</dbReference>
<name>A0A956NBT9_UNCEI</name>
<comment type="caution">
    <text evidence="7">The sequence shown here is derived from an EMBL/GenBank/DDBJ whole genome shotgun (WGS) entry which is preliminary data.</text>
</comment>
<feature type="transmembrane region" description="Helical" evidence="5">
    <location>
        <begin position="220"/>
        <end position="240"/>
    </location>
</feature>
<evidence type="ECO:0000256" key="3">
    <source>
        <dbReference type="ARBA" id="ARBA00022989"/>
    </source>
</evidence>
<keyword evidence="3 5" id="KW-1133">Transmembrane helix</keyword>
<keyword evidence="4 5" id="KW-0472">Membrane</keyword>
<evidence type="ECO:0000256" key="6">
    <source>
        <dbReference type="SAM" id="MobiDB-lite"/>
    </source>
</evidence>
<evidence type="ECO:0000313" key="7">
    <source>
        <dbReference type="EMBL" id="MCA9756287.1"/>
    </source>
</evidence>
<evidence type="ECO:0000256" key="5">
    <source>
        <dbReference type="RuleBase" id="RU363041"/>
    </source>
</evidence>
<reference evidence="7" key="1">
    <citation type="submission" date="2020-04" db="EMBL/GenBank/DDBJ databases">
        <authorList>
            <person name="Zhang T."/>
        </authorList>
    </citation>
    <scope>NUCLEOTIDE SEQUENCE</scope>
    <source>
        <strain evidence="7">HKST-UBA02</strain>
    </source>
</reference>
<feature type="transmembrane region" description="Helical" evidence="5">
    <location>
        <begin position="98"/>
        <end position="115"/>
    </location>
</feature>
<dbReference type="GO" id="GO:0005886">
    <property type="term" value="C:plasma membrane"/>
    <property type="evidence" value="ECO:0007669"/>
    <property type="project" value="UniProtKB-SubCell"/>
</dbReference>
<dbReference type="InterPro" id="IPR051598">
    <property type="entry name" value="TSUP/Inactive_protease-like"/>
</dbReference>
<keyword evidence="2 5" id="KW-0812">Transmembrane</keyword>
<comment type="similarity">
    <text evidence="5">Belongs to the 4-toluene sulfonate uptake permease (TSUP) (TC 2.A.102) family.</text>
</comment>
<evidence type="ECO:0000256" key="2">
    <source>
        <dbReference type="ARBA" id="ARBA00022692"/>
    </source>
</evidence>
<reference evidence="7" key="2">
    <citation type="journal article" date="2021" name="Microbiome">
        <title>Successional dynamics and alternative stable states in a saline activated sludge microbial community over 9 years.</title>
        <authorList>
            <person name="Wang Y."/>
            <person name="Ye J."/>
            <person name="Ju F."/>
            <person name="Liu L."/>
            <person name="Boyd J.A."/>
            <person name="Deng Y."/>
            <person name="Parks D.H."/>
            <person name="Jiang X."/>
            <person name="Yin X."/>
            <person name="Woodcroft B.J."/>
            <person name="Tyson G.W."/>
            <person name="Hugenholtz P."/>
            <person name="Polz M.F."/>
            <person name="Zhang T."/>
        </authorList>
    </citation>
    <scope>NUCLEOTIDE SEQUENCE</scope>
    <source>
        <strain evidence="7">HKST-UBA02</strain>
    </source>
</reference>
<feature type="region of interest" description="Disordered" evidence="6">
    <location>
        <begin position="119"/>
        <end position="146"/>
    </location>
</feature>
<dbReference type="EMBL" id="JAGQHS010000048">
    <property type="protein sequence ID" value="MCA9756287.1"/>
    <property type="molecule type" value="Genomic_DNA"/>
</dbReference>
<keyword evidence="5" id="KW-1003">Cell membrane</keyword>
<feature type="transmembrane region" description="Helical" evidence="5">
    <location>
        <begin position="43"/>
        <end position="60"/>
    </location>
</feature>
<dbReference type="AlphaFoldDB" id="A0A956NBT9"/>
<dbReference type="Proteomes" id="UP000739538">
    <property type="component" value="Unassembled WGS sequence"/>
</dbReference>
<evidence type="ECO:0000256" key="1">
    <source>
        <dbReference type="ARBA" id="ARBA00004141"/>
    </source>
</evidence>
<sequence length="271" mass="27214">MPTVLPLALGALVGFPLGLTGAGGAILAVPVLVYGLSVPPHDAVGVSLVTVGATAWVGAIDRIRAKEADVKAGLALALAGMASTPLGAWLNTKMPEQWLLGSFAVLMFVVALRMVRGSRPSRDGRAPATGSPDSPDATDSPGSPDSTGTVRLVRLIAMGLAIGVLAGLFGVGGGFLIVPSLVLLAGQPIQTAVATSLTVIALVSTSGVISFIAAHGELNVPLASLFALGSFGGLAIGSRIGRRVSGTWLRKAFAVFVLSASLYIGARAFLG</sequence>
<comment type="subcellular location">
    <subcellularLocation>
        <location evidence="5">Cell membrane</location>
        <topology evidence="5">Multi-pass membrane protein</topology>
    </subcellularLocation>
    <subcellularLocation>
        <location evidence="1">Membrane</location>
        <topology evidence="1">Multi-pass membrane protein</topology>
    </subcellularLocation>
</comment>
<evidence type="ECO:0000256" key="4">
    <source>
        <dbReference type="ARBA" id="ARBA00023136"/>
    </source>
</evidence>
<proteinExistence type="inferred from homology"/>
<dbReference type="InterPro" id="IPR002781">
    <property type="entry name" value="TM_pro_TauE-like"/>
</dbReference>
<gene>
    <name evidence="7" type="ORF">KDA27_10845</name>
</gene>
<evidence type="ECO:0000313" key="8">
    <source>
        <dbReference type="Proteomes" id="UP000739538"/>
    </source>
</evidence>